<dbReference type="PROSITE" id="PS50850">
    <property type="entry name" value="MFS"/>
    <property type="match status" value="1"/>
</dbReference>
<dbReference type="EMBL" id="JBHLUK010000066">
    <property type="protein sequence ID" value="MFC0424093.1"/>
    <property type="molecule type" value="Genomic_DNA"/>
</dbReference>
<dbReference type="PANTHER" id="PTHR43124">
    <property type="entry name" value="PURINE EFFLUX PUMP PBUE"/>
    <property type="match status" value="1"/>
</dbReference>
<proteinExistence type="predicted"/>
<dbReference type="PANTHER" id="PTHR43124:SF8">
    <property type="entry name" value="INNER MEMBRANE TRANSPORT PROTEIN YDHP"/>
    <property type="match status" value="1"/>
</dbReference>
<keyword evidence="5 7" id="KW-1133">Transmembrane helix</keyword>
<feature type="transmembrane region" description="Helical" evidence="7">
    <location>
        <begin position="12"/>
        <end position="37"/>
    </location>
</feature>
<feature type="domain" description="Major facilitator superfamily (MFS) profile" evidence="8">
    <location>
        <begin position="11"/>
        <end position="389"/>
    </location>
</feature>
<feature type="transmembrane region" description="Helical" evidence="7">
    <location>
        <begin position="364"/>
        <end position="385"/>
    </location>
</feature>
<evidence type="ECO:0000256" key="2">
    <source>
        <dbReference type="ARBA" id="ARBA00022448"/>
    </source>
</evidence>
<evidence type="ECO:0000313" key="10">
    <source>
        <dbReference type="Proteomes" id="UP001589855"/>
    </source>
</evidence>
<keyword evidence="6 7" id="KW-0472">Membrane</keyword>
<comment type="subcellular location">
    <subcellularLocation>
        <location evidence="1">Cell membrane</location>
        <topology evidence="1">Multi-pass membrane protein</topology>
    </subcellularLocation>
</comment>
<dbReference type="InterPro" id="IPR050189">
    <property type="entry name" value="MFS_Efflux_Transporters"/>
</dbReference>
<reference evidence="9 10" key="1">
    <citation type="submission" date="2024-09" db="EMBL/GenBank/DDBJ databases">
        <authorList>
            <person name="Sun Q."/>
            <person name="Mori K."/>
        </authorList>
    </citation>
    <scope>NUCLEOTIDE SEQUENCE [LARGE SCALE GENOMIC DNA]</scope>
    <source>
        <strain evidence="9 10">TBRC 4575</strain>
    </source>
</reference>
<evidence type="ECO:0000256" key="1">
    <source>
        <dbReference type="ARBA" id="ARBA00004651"/>
    </source>
</evidence>
<feature type="transmembrane region" description="Helical" evidence="7">
    <location>
        <begin position="77"/>
        <end position="100"/>
    </location>
</feature>
<dbReference type="Gene3D" id="1.20.1250.20">
    <property type="entry name" value="MFS general substrate transporter like domains"/>
    <property type="match status" value="2"/>
</dbReference>
<dbReference type="Proteomes" id="UP001589855">
    <property type="component" value="Unassembled WGS sequence"/>
</dbReference>
<feature type="transmembrane region" description="Helical" evidence="7">
    <location>
        <begin position="333"/>
        <end position="358"/>
    </location>
</feature>
<evidence type="ECO:0000256" key="6">
    <source>
        <dbReference type="ARBA" id="ARBA00023136"/>
    </source>
</evidence>
<keyword evidence="2" id="KW-0813">Transport</keyword>
<evidence type="ECO:0000259" key="8">
    <source>
        <dbReference type="PROSITE" id="PS50850"/>
    </source>
</evidence>
<dbReference type="CDD" id="cd17324">
    <property type="entry name" value="MFS_NepI_like"/>
    <property type="match status" value="1"/>
</dbReference>
<feature type="transmembrane region" description="Helical" evidence="7">
    <location>
        <begin position="244"/>
        <end position="262"/>
    </location>
</feature>
<keyword evidence="10" id="KW-1185">Reference proteome</keyword>
<feature type="transmembrane region" description="Helical" evidence="7">
    <location>
        <begin position="134"/>
        <end position="155"/>
    </location>
</feature>
<dbReference type="InterPro" id="IPR011701">
    <property type="entry name" value="MFS"/>
</dbReference>
<evidence type="ECO:0000313" key="9">
    <source>
        <dbReference type="EMBL" id="MFC0424093.1"/>
    </source>
</evidence>
<feature type="transmembrane region" description="Helical" evidence="7">
    <location>
        <begin position="49"/>
        <end position="70"/>
    </location>
</feature>
<organism evidence="9 10">
    <name type="scientific">Lactiplantibacillus plajomi</name>
    <dbReference type="NCBI Taxonomy" id="1457217"/>
    <lineage>
        <taxon>Bacteria</taxon>
        <taxon>Bacillati</taxon>
        <taxon>Bacillota</taxon>
        <taxon>Bacilli</taxon>
        <taxon>Lactobacillales</taxon>
        <taxon>Lactobacillaceae</taxon>
        <taxon>Lactiplantibacillus</taxon>
    </lineage>
</organism>
<dbReference type="RefSeq" id="WP_137645312.1">
    <property type="nucleotide sequence ID" value="NZ_BAABRM010000015.1"/>
</dbReference>
<keyword evidence="3" id="KW-1003">Cell membrane</keyword>
<feature type="transmembrane region" description="Helical" evidence="7">
    <location>
        <begin position="106"/>
        <end position="127"/>
    </location>
</feature>
<accession>A0ABV6K3Q6</accession>
<dbReference type="InterPro" id="IPR036259">
    <property type="entry name" value="MFS_trans_sf"/>
</dbReference>
<name>A0ABV6K3Q6_9LACO</name>
<evidence type="ECO:0000256" key="5">
    <source>
        <dbReference type="ARBA" id="ARBA00022989"/>
    </source>
</evidence>
<evidence type="ECO:0000256" key="4">
    <source>
        <dbReference type="ARBA" id="ARBA00022692"/>
    </source>
</evidence>
<feature type="transmembrane region" description="Helical" evidence="7">
    <location>
        <begin position="209"/>
        <end position="232"/>
    </location>
</feature>
<dbReference type="Pfam" id="PF07690">
    <property type="entry name" value="MFS_1"/>
    <property type="match status" value="1"/>
</dbReference>
<feature type="transmembrane region" description="Helical" evidence="7">
    <location>
        <begin position="299"/>
        <end position="321"/>
    </location>
</feature>
<protein>
    <submittedName>
        <fullName evidence="9">MFS transporter</fullName>
    </submittedName>
</protein>
<evidence type="ECO:0000256" key="3">
    <source>
        <dbReference type="ARBA" id="ARBA00022475"/>
    </source>
</evidence>
<keyword evidence="4 7" id="KW-0812">Transmembrane</keyword>
<sequence>MHALSSKSRLALIAMALTFFSVGVTEFISVGVLPAVASDFHISTATAGMITSLYALGVAVGGPVLAVITVKAARRRVILGALVAFVAGHLLISLAPTFHWLLVGRFAAATAHGILFALSSTIAAELVSGERQAWAISFIFGGFTIATAFGAPLGTLVSDHFGWRIPFLVIAGLGLLAFALNLRTLPREQRTTVPPTWAQQWHLLTNKTIGLVLVVTILGYGGTFVAFTYLSPILQTVTHVAPRWISPILVIYGLAIAFGNWLGGRLIATAPLQLLRRIFLLQAVALLVFYWTANQLGPAILTIIVLGSLGFMNVPILQAYVLKLAKRQAPTAVNLAAALNIAGFSVGIALGTAIGGIVTTSWGLATTALAASGMVLLGYLLTWWLSRHS</sequence>
<comment type="caution">
    <text evidence="9">The sequence shown here is derived from an EMBL/GenBank/DDBJ whole genome shotgun (WGS) entry which is preliminary data.</text>
</comment>
<evidence type="ECO:0000256" key="7">
    <source>
        <dbReference type="SAM" id="Phobius"/>
    </source>
</evidence>
<dbReference type="SUPFAM" id="SSF103473">
    <property type="entry name" value="MFS general substrate transporter"/>
    <property type="match status" value="1"/>
</dbReference>
<dbReference type="InterPro" id="IPR020846">
    <property type="entry name" value="MFS_dom"/>
</dbReference>
<gene>
    <name evidence="9" type="ORF">ACFFGS_08185</name>
</gene>
<feature type="transmembrane region" description="Helical" evidence="7">
    <location>
        <begin position="274"/>
        <end position="293"/>
    </location>
</feature>
<feature type="transmembrane region" description="Helical" evidence="7">
    <location>
        <begin position="161"/>
        <end position="180"/>
    </location>
</feature>